<proteinExistence type="predicted"/>
<protein>
    <submittedName>
        <fullName evidence="1">Uncharacterized protein</fullName>
    </submittedName>
</protein>
<dbReference type="RefSeq" id="WP_204044978.1">
    <property type="nucleotide sequence ID" value="NZ_BOOA01000079.1"/>
</dbReference>
<evidence type="ECO:0000313" key="2">
    <source>
        <dbReference type="Proteomes" id="UP000640052"/>
    </source>
</evidence>
<sequence length="134" mass="14798">MSWDVLVLKISGEAFTVDELPEDDVLDAIGPLPEVLDRLREQLPGVDLSDPEWGHLEAATWSIELNVGDDDPVKSVMLHVRGTGDDVVPVITEMAEMLGCRAFDITTERFLHAGDTAGWHAFQEYRNGIVSRPA</sequence>
<keyword evidence="2" id="KW-1185">Reference proteome</keyword>
<reference evidence="1" key="1">
    <citation type="submission" date="2021-01" db="EMBL/GenBank/DDBJ databases">
        <title>Whole genome shotgun sequence of Acrocarpospora phusangensis NBRC 108782.</title>
        <authorList>
            <person name="Komaki H."/>
            <person name="Tamura T."/>
        </authorList>
    </citation>
    <scope>NUCLEOTIDE SEQUENCE</scope>
    <source>
        <strain evidence="1">NBRC 108782</strain>
    </source>
</reference>
<name>A0A919QI01_9ACTN</name>
<dbReference type="EMBL" id="BOOA01000079">
    <property type="protein sequence ID" value="GIH28359.1"/>
    <property type="molecule type" value="Genomic_DNA"/>
</dbReference>
<gene>
    <name evidence="1" type="ORF">Aph01nite_66690</name>
</gene>
<comment type="caution">
    <text evidence="1">The sequence shown here is derived from an EMBL/GenBank/DDBJ whole genome shotgun (WGS) entry which is preliminary data.</text>
</comment>
<organism evidence="1 2">
    <name type="scientific">Acrocarpospora phusangensis</name>
    <dbReference type="NCBI Taxonomy" id="1070424"/>
    <lineage>
        <taxon>Bacteria</taxon>
        <taxon>Bacillati</taxon>
        <taxon>Actinomycetota</taxon>
        <taxon>Actinomycetes</taxon>
        <taxon>Streptosporangiales</taxon>
        <taxon>Streptosporangiaceae</taxon>
        <taxon>Acrocarpospora</taxon>
    </lineage>
</organism>
<dbReference type="Proteomes" id="UP000640052">
    <property type="component" value="Unassembled WGS sequence"/>
</dbReference>
<evidence type="ECO:0000313" key="1">
    <source>
        <dbReference type="EMBL" id="GIH28359.1"/>
    </source>
</evidence>
<accession>A0A919QI01</accession>
<dbReference type="AlphaFoldDB" id="A0A919QI01"/>